<dbReference type="AlphaFoldDB" id="A0A2G9RZ67"/>
<reference evidence="2" key="1">
    <citation type="journal article" date="2017" name="Nat. Commun.">
        <title>The North American bullfrog draft genome provides insight into hormonal regulation of long noncoding RNA.</title>
        <authorList>
            <person name="Hammond S.A."/>
            <person name="Warren R.L."/>
            <person name="Vandervalk B.P."/>
            <person name="Kucuk E."/>
            <person name="Khan H."/>
            <person name="Gibb E.A."/>
            <person name="Pandoh P."/>
            <person name="Kirk H."/>
            <person name="Zhao Y."/>
            <person name="Jones M."/>
            <person name="Mungall A.J."/>
            <person name="Coope R."/>
            <person name="Pleasance S."/>
            <person name="Moore R.A."/>
            <person name="Holt R.A."/>
            <person name="Round J.M."/>
            <person name="Ohora S."/>
            <person name="Walle B.V."/>
            <person name="Veldhoen N."/>
            <person name="Helbing C.C."/>
            <person name="Birol I."/>
        </authorList>
    </citation>
    <scope>NUCLEOTIDE SEQUENCE [LARGE SCALE GENOMIC DNA]</scope>
</reference>
<accession>A0A2G9RZ67</accession>
<dbReference type="OrthoDB" id="10411636at2759"/>
<keyword evidence="2" id="KW-1185">Reference proteome</keyword>
<dbReference type="Proteomes" id="UP000228934">
    <property type="component" value="Unassembled WGS sequence"/>
</dbReference>
<evidence type="ECO:0000313" key="2">
    <source>
        <dbReference type="Proteomes" id="UP000228934"/>
    </source>
</evidence>
<dbReference type="EMBL" id="KV931784">
    <property type="protein sequence ID" value="PIO32523.1"/>
    <property type="molecule type" value="Genomic_DNA"/>
</dbReference>
<organism evidence="1 2">
    <name type="scientific">Aquarana catesbeiana</name>
    <name type="common">American bullfrog</name>
    <name type="synonym">Rana catesbeiana</name>
    <dbReference type="NCBI Taxonomy" id="8400"/>
    <lineage>
        <taxon>Eukaryota</taxon>
        <taxon>Metazoa</taxon>
        <taxon>Chordata</taxon>
        <taxon>Craniata</taxon>
        <taxon>Vertebrata</taxon>
        <taxon>Euteleostomi</taxon>
        <taxon>Amphibia</taxon>
        <taxon>Batrachia</taxon>
        <taxon>Anura</taxon>
        <taxon>Neobatrachia</taxon>
        <taxon>Ranoidea</taxon>
        <taxon>Ranidae</taxon>
        <taxon>Aquarana</taxon>
    </lineage>
</organism>
<sequence>MEAEQRETIIAELKEIHSSTSSLVKSLRLLVEFTDPEKGELTQAQDKVSESLSVWKTLFSAAAQSPASSP</sequence>
<gene>
    <name evidence="1" type="ORF">AB205_0090750</name>
</gene>
<name>A0A2G9RZ67_AQUCT</name>
<proteinExistence type="predicted"/>
<protein>
    <submittedName>
        <fullName evidence="1">Uncharacterized protein</fullName>
    </submittedName>
</protein>
<evidence type="ECO:0000313" key="1">
    <source>
        <dbReference type="EMBL" id="PIO32523.1"/>
    </source>
</evidence>